<dbReference type="SUPFAM" id="SSF56784">
    <property type="entry name" value="HAD-like"/>
    <property type="match status" value="1"/>
</dbReference>
<name>A0ABP7ND66_9GAMM</name>
<dbReference type="Pfam" id="PF00702">
    <property type="entry name" value="Hydrolase"/>
    <property type="match status" value="1"/>
</dbReference>
<keyword evidence="5" id="KW-1185">Reference proteome</keyword>
<dbReference type="InterPro" id="IPR023214">
    <property type="entry name" value="HAD_sf"/>
</dbReference>
<evidence type="ECO:0000256" key="2">
    <source>
        <dbReference type="ARBA" id="ARBA00022801"/>
    </source>
</evidence>
<dbReference type="EMBL" id="BAABBN010000017">
    <property type="protein sequence ID" value="GAA3943444.1"/>
    <property type="molecule type" value="Genomic_DNA"/>
</dbReference>
<gene>
    <name evidence="4" type="ORF">GCM10022277_44040</name>
</gene>
<evidence type="ECO:0000256" key="3">
    <source>
        <dbReference type="ARBA" id="ARBA00022842"/>
    </source>
</evidence>
<dbReference type="NCBIfam" id="TIGR01509">
    <property type="entry name" value="HAD-SF-IA-v3"/>
    <property type="match status" value="1"/>
</dbReference>
<dbReference type="InterPro" id="IPR036412">
    <property type="entry name" value="HAD-like_sf"/>
</dbReference>
<comment type="cofactor">
    <cofactor evidence="1">
        <name>Mg(2+)</name>
        <dbReference type="ChEBI" id="CHEBI:18420"/>
    </cofactor>
</comment>
<dbReference type="SFLD" id="SFLDG01129">
    <property type="entry name" value="C1.5:_HAD__Beta-PGM__Phosphata"/>
    <property type="match status" value="1"/>
</dbReference>
<protein>
    <submittedName>
        <fullName evidence="4">HAD family hydrolase</fullName>
    </submittedName>
</protein>
<dbReference type="GO" id="GO:0016787">
    <property type="term" value="F:hydrolase activity"/>
    <property type="evidence" value="ECO:0007669"/>
    <property type="project" value="UniProtKB-KW"/>
</dbReference>
<evidence type="ECO:0000256" key="1">
    <source>
        <dbReference type="ARBA" id="ARBA00001946"/>
    </source>
</evidence>
<reference evidence="5" key="1">
    <citation type="journal article" date="2019" name="Int. J. Syst. Evol. Microbiol.">
        <title>The Global Catalogue of Microorganisms (GCM) 10K type strain sequencing project: providing services to taxonomists for standard genome sequencing and annotation.</title>
        <authorList>
            <consortium name="The Broad Institute Genomics Platform"/>
            <consortium name="The Broad Institute Genome Sequencing Center for Infectious Disease"/>
            <person name="Wu L."/>
            <person name="Ma J."/>
        </authorList>
    </citation>
    <scope>NUCLEOTIDE SEQUENCE [LARGE SCALE GENOMIC DNA]</scope>
    <source>
        <strain evidence="5">JCM 17551</strain>
    </source>
</reference>
<evidence type="ECO:0000313" key="4">
    <source>
        <dbReference type="EMBL" id="GAA3943444.1"/>
    </source>
</evidence>
<dbReference type="Gene3D" id="1.20.120.1600">
    <property type="match status" value="1"/>
</dbReference>
<dbReference type="Gene3D" id="3.40.50.1000">
    <property type="entry name" value="HAD superfamily/HAD-like"/>
    <property type="match status" value="1"/>
</dbReference>
<keyword evidence="2 4" id="KW-0378">Hydrolase</keyword>
<organism evidence="4 5">
    <name type="scientific">Litoribacillus peritrichatus</name>
    <dbReference type="NCBI Taxonomy" id="718191"/>
    <lineage>
        <taxon>Bacteria</taxon>
        <taxon>Pseudomonadati</taxon>
        <taxon>Pseudomonadota</taxon>
        <taxon>Gammaproteobacteria</taxon>
        <taxon>Oceanospirillales</taxon>
        <taxon>Oceanospirillaceae</taxon>
        <taxon>Litoribacillus</taxon>
    </lineage>
</organism>
<sequence length="234" mass="26563">MIKLITFDLDNTLWDSDPVILSAEQACWDYLAQHYPKVLNHFDKISLRKLKFELADELPALAHKVSDIRIYCLKQALLRCGYDETNAEQGSLDAFNAFINERQNVTYYPNALDVLTRLSQKYQLAALTNGNANLACLNLSMFEFGLNAEHFDAPKPASYIFDAALAKTGLTAKQVLHVGDHPEHDVYGAHQVGMHTLWFNQHGEAWQRSDCTPDLVVTKLEELPECIASYNRQF</sequence>
<dbReference type="NCBIfam" id="TIGR01549">
    <property type="entry name" value="HAD-SF-IA-v1"/>
    <property type="match status" value="1"/>
</dbReference>
<dbReference type="SFLD" id="SFLDS00003">
    <property type="entry name" value="Haloacid_Dehalogenase"/>
    <property type="match status" value="1"/>
</dbReference>
<dbReference type="RefSeq" id="WP_344800826.1">
    <property type="nucleotide sequence ID" value="NZ_BAABBN010000017.1"/>
</dbReference>
<dbReference type="PANTHER" id="PTHR46470:SF4">
    <property type="entry name" value="5-AMINO-6-(5-PHOSPHO-D-RIBITYLAMINO)URACIL PHOSPHATASE YIGB"/>
    <property type="match status" value="1"/>
</dbReference>
<comment type="caution">
    <text evidence="4">The sequence shown here is derived from an EMBL/GenBank/DDBJ whole genome shotgun (WGS) entry which is preliminary data.</text>
</comment>
<dbReference type="PANTHER" id="PTHR46470">
    <property type="entry name" value="N-ACYLNEURAMINATE-9-PHOSPHATASE"/>
    <property type="match status" value="1"/>
</dbReference>
<evidence type="ECO:0000313" key="5">
    <source>
        <dbReference type="Proteomes" id="UP001501565"/>
    </source>
</evidence>
<keyword evidence="3" id="KW-0460">Magnesium</keyword>
<accession>A0ABP7ND66</accession>
<dbReference type="InterPro" id="IPR051400">
    <property type="entry name" value="HAD-like_hydrolase"/>
</dbReference>
<dbReference type="InterPro" id="IPR006439">
    <property type="entry name" value="HAD-SF_hydro_IA"/>
</dbReference>
<proteinExistence type="predicted"/>
<dbReference type="Proteomes" id="UP001501565">
    <property type="component" value="Unassembled WGS sequence"/>
</dbReference>